<gene>
    <name evidence="2" type="ORF">HMF8227_02843</name>
</gene>
<evidence type="ECO:0000313" key="2">
    <source>
        <dbReference type="EMBL" id="AWL13292.1"/>
    </source>
</evidence>
<dbReference type="InterPro" id="IPR011322">
    <property type="entry name" value="N-reg_PII-like_a/b"/>
</dbReference>
<evidence type="ECO:0000313" key="3">
    <source>
        <dbReference type="Proteomes" id="UP000245728"/>
    </source>
</evidence>
<dbReference type="Proteomes" id="UP000245728">
    <property type="component" value="Chromosome"/>
</dbReference>
<dbReference type="Gene3D" id="3.30.70.120">
    <property type="match status" value="1"/>
</dbReference>
<dbReference type="EMBL" id="CP029347">
    <property type="protein sequence ID" value="AWL13292.1"/>
    <property type="molecule type" value="Genomic_DNA"/>
</dbReference>
<sequence>MSDICVVLCTCPDKDSARLIAGEAVKQGHAACVNIIPGLESLYFWDGEVQNDSEVQMVLKTSRTSLDELFKLVISLHPYDEPEWLILDAAGGSDSYLEWIKRCTQKF</sequence>
<dbReference type="OrthoDB" id="37622at2"/>
<name>A0A2S2E6Y7_9ALTE</name>
<dbReference type="Pfam" id="PF03091">
    <property type="entry name" value="CutA1"/>
    <property type="match status" value="1"/>
</dbReference>
<dbReference type="AlphaFoldDB" id="A0A2S2E6Y7"/>
<dbReference type="KEGG" id="salh:HMF8227_02843"/>
<protein>
    <submittedName>
        <fullName evidence="2">Divalent-cation tolerance protein CutA</fullName>
    </submittedName>
</protein>
<proteinExistence type="inferred from homology"/>
<dbReference type="GO" id="GO:0005507">
    <property type="term" value="F:copper ion binding"/>
    <property type="evidence" value="ECO:0007669"/>
    <property type="project" value="TreeGrafter"/>
</dbReference>
<dbReference type="PANTHER" id="PTHR23419:SF8">
    <property type="entry name" value="FI09726P"/>
    <property type="match status" value="1"/>
</dbReference>
<dbReference type="PANTHER" id="PTHR23419">
    <property type="entry name" value="DIVALENT CATION TOLERANCE CUTA-RELATED"/>
    <property type="match status" value="1"/>
</dbReference>
<dbReference type="RefSeq" id="WP_109340798.1">
    <property type="nucleotide sequence ID" value="NZ_CP029347.1"/>
</dbReference>
<accession>A0A2S2E6Y7</accession>
<dbReference type="InterPro" id="IPR015867">
    <property type="entry name" value="N-reg_PII/ATP_PRibTrfase_C"/>
</dbReference>
<dbReference type="GO" id="GO:0010038">
    <property type="term" value="P:response to metal ion"/>
    <property type="evidence" value="ECO:0007669"/>
    <property type="project" value="InterPro"/>
</dbReference>
<keyword evidence="3" id="KW-1185">Reference proteome</keyword>
<reference evidence="2 3" key="1">
    <citation type="submission" date="2018-05" db="EMBL/GenBank/DDBJ databases">
        <title>Salinimonas sp. HMF8227 Genome sequencing and assembly.</title>
        <authorList>
            <person name="Kang H."/>
            <person name="Kang J."/>
            <person name="Cha I."/>
            <person name="Kim H."/>
            <person name="Joh K."/>
        </authorList>
    </citation>
    <scope>NUCLEOTIDE SEQUENCE [LARGE SCALE GENOMIC DNA]</scope>
    <source>
        <strain evidence="2 3">HMF8227</strain>
    </source>
</reference>
<organism evidence="2 3">
    <name type="scientific">Saliniradius amylolyticus</name>
    <dbReference type="NCBI Taxonomy" id="2183582"/>
    <lineage>
        <taxon>Bacteria</taxon>
        <taxon>Pseudomonadati</taxon>
        <taxon>Pseudomonadota</taxon>
        <taxon>Gammaproteobacteria</taxon>
        <taxon>Alteromonadales</taxon>
        <taxon>Alteromonadaceae</taxon>
        <taxon>Saliniradius</taxon>
    </lineage>
</organism>
<dbReference type="InterPro" id="IPR004323">
    <property type="entry name" value="Ion_tolerance_CutA"/>
</dbReference>
<comment type="similarity">
    <text evidence="1">Belongs to the CutA family.</text>
</comment>
<dbReference type="SUPFAM" id="SSF54913">
    <property type="entry name" value="GlnB-like"/>
    <property type="match status" value="1"/>
</dbReference>
<evidence type="ECO:0000256" key="1">
    <source>
        <dbReference type="ARBA" id="ARBA00010169"/>
    </source>
</evidence>